<dbReference type="SUPFAM" id="SSF55781">
    <property type="entry name" value="GAF domain-like"/>
    <property type="match status" value="1"/>
</dbReference>
<protein>
    <submittedName>
        <fullName evidence="6">IclR family transcriptional regulator</fullName>
    </submittedName>
</protein>
<dbReference type="InterPro" id="IPR005471">
    <property type="entry name" value="Tscrpt_reg_IclR_N"/>
</dbReference>
<dbReference type="InterPro" id="IPR029016">
    <property type="entry name" value="GAF-like_dom_sf"/>
</dbReference>
<sequence>MADGRSRQPGEGRGVLEGAFALLEVLGRGEELGLTRLAADAGLPKATAHRLLDQLAALNAVQRRAGRYQLGPRIFRFGQSWRPAQEFRAAAASPLRRLARATGAGGFSLAVFDRERVMLVDGVGREVNEVFPLRAGTVLPPGTAPELLFAASSREPAVPEGCSGREWARRVDAARQADLAYDEERRYVPVVCVAAPVRTRDGRIVAALAASTLDARKLPVLAEAVRRTAPVISANLRSLTRCPGSN</sequence>
<feature type="domain" description="IclR-ED" evidence="5">
    <location>
        <begin position="73"/>
        <end position="245"/>
    </location>
</feature>
<dbReference type="EMBL" id="BAABJP010000007">
    <property type="protein sequence ID" value="GAA5150856.1"/>
    <property type="molecule type" value="Genomic_DNA"/>
</dbReference>
<evidence type="ECO:0000256" key="1">
    <source>
        <dbReference type="ARBA" id="ARBA00023015"/>
    </source>
</evidence>
<comment type="caution">
    <text evidence="6">The sequence shown here is derived from an EMBL/GenBank/DDBJ whole genome shotgun (WGS) entry which is preliminary data.</text>
</comment>
<dbReference type="SUPFAM" id="SSF46785">
    <property type="entry name" value="Winged helix' DNA-binding domain"/>
    <property type="match status" value="1"/>
</dbReference>
<reference evidence="7" key="1">
    <citation type="journal article" date="2019" name="Int. J. Syst. Evol. Microbiol.">
        <title>The Global Catalogue of Microorganisms (GCM) 10K type strain sequencing project: providing services to taxonomists for standard genome sequencing and annotation.</title>
        <authorList>
            <consortium name="The Broad Institute Genomics Platform"/>
            <consortium name="The Broad Institute Genome Sequencing Center for Infectious Disease"/>
            <person name="Wu L."/>
            <person name="Ma J."/>
        </authorList>
    </citation>
    <scope>NUCLEOTIDE SEQUENCE [LARGE SCALE GENOMIC DNA]</scope>
    <source>
        <strain evidence="7">JCM 18303</strain>
    </source>
</reference>
<dbReference type="PROSITE" id="PS51077">
    <property type="entry name" value="HTH_ICLR"/>
    <property type="match status" value="1"/>
</dbReference>
<keyword evidence="3" id="KW-0804">Transcription</keyword>
<dbReference type="SMART" id="SM00346">
    <property type="entry name" value="HTH_ICLR"/>
    <property type="match status" value="1"/>
</dbReference>
<dbReference type="InterPro" id="IPR036390">
    <property type="entry name" value="WH_DNA-bd_sf"/>
</dbReference>
<dbReference type="InterPro" id="IPR050707">
    <property type="entry name" value="HTH_MetabolicPath_Reg"/>
</dbReference>
<dbReference type="PANTHER" id="PTHR30136:SF24">
    <property type="entry name" value="HTH-TYPE TRANSCRIPTIONAL REPRESSOR ALLR"/>
    <property type="match status" value="1"/>
</dbReference>
<dbReference type="PROSITE" id="PS51078">
    <property type="entry name" value="ICLR_ED"/>
    <property type="match status" value="1"/>
</dbReference>
<keyword evidence="1" id="KW-0805">Transcription regulation</keyword>
<dbReference type="Gene3D" id="3.30.450.40">
    <property type="match status" value="1"/>
</dbReference>
<keyword evidence="7" id="KW-1185">Reference proteome</keyword>
<organism evidence="6 7">
    <name type="scientific">Pseudonocardia eucalypti</name>
    <dbReference type="NCBI Taxonomy" id="648755"/>
    <lineage>
        <taxon>Bacteria</taxon>
        <taxon>Bacillati</taxon>
        <taxon>Actinomycetota</taxon>
        <taxon>Actinomycetes</taxon>
        <taxon>Pseudonocardiales</taxon>
        <taxon>Pseudonocardiaceae</taxon>
        <taxon>Pseudonocardia</taxon>
    </lineage>
</organism>
<dbReference type="InterPro" id="IPR014757">
    <property type="entry name" value="Tscrpt_reg_IclR_C"/>
</dbReference>
<evidence type="ECO:0000259" key="4">
    <source>
        <dbReference type="PROSITE" id="PS51077"/>
    </source>
</evidence>
<dbReference type="RefSeq" id="WP_185064351.1">
    <property type="nucleotide sequence ID" value="NZ_BAABJP010000007.1"/>
</dbReference>
<accession>A0ABP9PVC1</accession>
<dbReference type="PANTHER" id="PTHR30136">
    <property type="entry name" value="HELIX-TURN-HELIX TRANSCRIPTIONAL REGULATOR, ICLR FAMILY"/>
    <property type="match status" value="1"/>
</dbReference>
<evidence type="ECO:0000313" key="7">
    <source>
        <dbReference type="Proteomes" id="UP001428817"/>
    </source>
</evidence>
<dbReference type="Proteomes" id="UP001428817">
    <property type="component" value="Unassembled WGS sequence"/>
</dbReference>
<feature type="domain" description="HTH iclR-type" evidence="4">
    <location>
        <begin position="13"/>
        <end position="72"/>
    </location>
</feature>
<dbReference type="Pfam" id="PF01614">
    <property type="entry name" value="IclR_C"/>
    <property type="match status" value="1"/>
</dbReference>
<dbReference type="Gene3D" id="1.10.10.10">
    <property type="entry name" value="Winged helix-like DNA-binding domain superfamily/Winged helix DNA-binding domain"/>
    <property type="match status" value="1"/>
</dbReference>
<keyword evidence="2" id="KW-0238">DNA-binding</keyword>
<name>A0ABP9PVC1_9PSEU</name>
<evidence type="ECO:0000256" key="3">
    <source>
        <dbReference type="ARBA" id="ARBA00023163"/>
    </source>
</evidence>
<dbReference type="InterPro" id="IPR036388">
    <property type="entry name" value="WH-like_DNA-bd_sf"/>
</dbReference>
<proteinExistence type="predicted"/>
<evidence type="ECO:0000256" key="2">
    <source>
        <dbReference type="ARBA" id="ARBA00023125"/>
    </source>
</evidence>
<evidence type="ECO:0000259" key="5">
    <source>
        <dbReference type="PROSITE" id="PS51078"/>
    </source>
</evidence>
<gene>
    <name evidence="6" type="ORF">GCM10023321_16910</name>
</gene>
<dbReference type="Pfam" id="PF09339">
    <property type="entry name" value="HTH_IclR"/>
    <property type="match status" value="1"/>
</dbReference>
<evidence type="ECO:0000313" key="6">
    <source>
        <dbReference type="EMBL" id="GAA5150856.1"/>
    </source>
</evidence>